<accession>A0A224Y1A2</accession>
<sequence>MKNSTLIILSLLIVYSECRVILDVLGGVPETADDVVSLNHPKRHVSPSSSKAETLLKNGTTKLSTNSEETTTSIFDLLGFYPTQTLEYSTIRVGVSINAKNRCPSGYFRAANGDCKVAFG</sequence>
<evidence type="ECO:0000313" key="2">
    <source>
        <dbReference type="EMBL" id="JAW14413.1"/>
    </source>
</evidence>
<protein>
    <submittedName>
        <fullName evidence="2">Putative secreted protein</fullName>
    </submittedName>
</protein>
<proteinExistence type="predicted"/>
<keyword evidence="1" id="KW-0732">Signal</keyword>
<feature type="signal peptide" evidence="1">
    <location>
        <begin position="1"/>
        <end position="18"/>
    </location>
</feature>
<organism evidence="2">
    <name type="scientific">Panstrongylus lignarius</name>
    <dbReference type="NCBI Taxonomy" id="156445"/>
    <lineage>
        <taxon>Eukaryota</taxon>
        <taxon>Metazoa</taxon>
        <taxon>Ecdysozoa</taxon>
        <taxon>Arthropoda</taxon>
        <taxon>Hexapoda</taxon>
        <taxon>Insecta</taxon>
        <taxon>Pterygota</taxon>
        <taxon>Neoptera</taxon>
        <taxon>Paraneoptera</taxon>
        <taxon>Hemiptera</taxon>
        <taxon>Heteroptera</taxon>
        <taxon>Panheteroptera</taxon>
        <taxon>Cimicomorpha</taxon>
        <taxon>Reduviidae</taxon>
        <taxon>Triatominae</taxon>
        <taxon>Panstrongylus</taxon>
    </lineage>
</organism>
<reference evidence="2" key="1">
    <citation type="journal article" date="2018" name="PLoS Negl. Trop. Dis.">
        <title>An insight into the salivary gland and fat body transcriptome of Panstrongylus lignarius (Hemiptera: Heteroptera), the main vector of Chagas disease in Peru.</title>
        <authorList>
            <person name="Nevoa J.C."/>
            <person name="Mendes M.T."/>
            <person name="da Silva M.V."/>
            <person name="Soares S.C."/>
            <person name="Oliveira C.J.F."/>
            <person name="Ribeiro J.M.C."/>
        </authorList>
    </citation>
    <scope>NUCLEOTIDE SEQUENCE</scope>
</reference>
<dbReference type="EMBL" id="GFTR01002013">
    <property type="protein sequence ID" value="JAW14413.1"/>
    <property type="molecule type" value="Transcribed_RNA"/>
</dbReference>
<name>A0A224Y1A2_9HEMI</name>
<dbReference type="AlphaFoldDB" id="A0A224Y1A2"/>
<evidence type="ECO:0000256" key="1">
    <source>
        <dbReference type="SAM" id="SignalP"/>
    </source>
</evidence>
<feature type="chain" id="PRO_5012443207" evidence="1">
    <location>
        <begin position="19"/>
        <end position="120"/>
    </location>
</feature>